<dbReference type="InterPro" id="IPR011659">
    <property type="entry name" value="WD40"/>
</dbReference>
<dbReference type="Gene3D" id="2.120.10.30">
    <property type="entry name" value="TolB, C-terminal domain"/>
    <property type="match status" value="1"/>
</dbReference>
<name>A0A425Y6I2_9BACT</name>
<accession>A0A425Y6I2</accession>
<sequence length="362" mass="41171">MTSELLLNLALKSNHYARQKAITDMKKTLLILSLLALCNSLFAQSKTETFPVLKGQYMGQKLPGLSPELFAPNIISNGLANRDVAISPDGKEMYFTLHTAKFEYAIIVCSKLVNGRWTRPEIVPFATDSRYKYLEPALSYDGQKLFFVSDRPMDGSNEPVAEDIWVVDRKNDSWGEPYNIGAPVNFEGGDFFPSLTKDGTLYFTRNELEGRISNIYRSRLVDGKYSSPEKLPAQINCGTTRFNAYVSPDESFVVVPAVGVEKDYRGVHYYIVFRNEDDTWQEPLALSSEINTPMGTGWSFYMSPDMKYIFYMATKPLAKENHPETLSVDFLHRFSEMPQNGNSDIYWVDAKIIENLRPQTKE</sequence>
<comment type="caution">
    <text evidence="1">The sequence shown here is derived from an EMBL/GenBank/DDBJ whole genome shotgun (WGS) entry which is preliminary data.</text>
</comment>
<evidence type="ECO:0000313" key="1">
    <source>
        <dbReference type="EMBL" id="RRG24031.1"/>
    </source>
</evidence>
<dbReference type="AlphaFoldDB" id="A0A425Y6I2"/>
<reference evidence="1 2" key="1">
    <citation type="submission" date="2018-07" db="EMBL/GenBank/DDBJ databases">
        <title>Draft genome sequence of Ancylomarina sp. M1P.</title>
        <authorList>
            <person name="Yadav S."/>
            <person name="Villanueva L."/>
            <person name="Damste J.S.S."/>
        </authorList>
    </citation>
    <scope>NUCLEOTIDE SEQUENCE [LARGE SCALE GENOMIC DNA]</scope>
    <source>
        <strain evidence="1 2">M1P</strain>
    </source>
</reference>
<dbReference type="Proteomes" id="UP000285794">
    <property type="component" value="Unassembled WGS sequence"/>
</dbReference>
<dbReference type="SUPFAM" id="SSF82171">
    <property type="entry name" value="DPP6 N-terminal domain-like"/>
    <property type="match status" value="1"/>
</dbReference>
<organism evidence="1 2">
    <name type="scientific">Ancylomarina euxinus</name>
    <dbReference type="NCBI Taxonomy" id="2283627"/>
    <lineage>
        <taxon>Bacteria</taxon>
        <taxon>Pseudomonadati</taxon>
        <taxon>Bacteroidota</taxon>
        <taxon>Bacteroidia</taxon>
        <taxon>Marinilabiliales</taxon>
        <taxon>Marinifilaceae</taxon>
        <taxon>Ancylomarina</taxon>
    </lineage>
</organism>
<proteinExistence type="predicted"/>
<evidence type="ECO:0008006" key="3">
    <source>
        <dbReference type="Google" id="ProtNLM"/>
    </source>
</evidence>
<evidence type="ECO:0000313" key="2">
    <source>
        <dbReference type="Proteomes" id="UP000285794"/>
    </source>
</evidence>
<keyword evidence="2" id="KW-1185">Reference proteome</keyword>
<protein>
    <recommendedName>
        <fullName evidence="3">Exo-alpha-sialidase</fullName>
    </recommendedName>
</protein>
<dbReference type="EMBL" id="QQWG01000002">
    <property type="protein sequence ID" value="RRG24031.1"/>
    <property type="molecule type" value="Genomic_DNA"/>
</dbReference>
<dbReference type="Pfam" id="PF07676">
    <property type="entry name" value="PD40"/>
    <property type="match status" value="2"/>
</dbReference>
<dbReference type="InterPro" id="IPR011042">
    <property type="entry name" value="6-blade_b-propeller_TolB-like"/>
</dbReference>
<gene>
    <name evidence="1" type="ORF">DWB61_02645</name>
</gene>